<evidence type="ECO:0000313" key="1">
    <source>
        <dbReference type="EMBL" id="DAF49905.1"/>
    </source>
</evidence>
<dbReference type="EMBL" id="BK032590">
    <property type="protein sequence ID" value="DAF49905.1"/>
    <property type="molecule type" value="Genomic_DNA"/>
</dbReference>
<name>A0A8S5SFV7_9CAUD</name>
<protein>
    <submittedName>
        <fullName evidence="1">YqbN</fullName>
    </submittedName>
</protein>
<reference evidence="1" key="1">
    <citation type="journal article" date="2021" name="Proc. Natl. Acad. Sci. U.S.A.">
        <title>A Catalog of Tens of Thousands of Viruses from Human Metagenomes Reveals Hidden Associations with Chronic Diseases.</title>
        <authorList>
            <person name="Tisza M.J."/>
            <person name="Buck C.B."/>
        </authorList>
    </citation>
    <scope>NUCLEOTIDE SEQUENCE</scope>
    <source>
        <strain evidence="1">CtHMa1</strain>
    </source>
</reference>
<sequence length="135" mass="15630">MDKDKSEVFKSFTNKAIKRFQEKKVRKYRTLHIPSLDENIKIRNLDYPEIVECTEIEDENDPNAADKYTIYLAVVEPNLKEVAQEMMNQGLIQTYPEVVNIFEMSEITEIATEIMKLSGVLGNKKVTVVEELKNS</sequence>
<organism evidence="1">
    <name type="scientific">Myoviridae sp. ctHMa1</name>
    <dbReference type="NCBI Taxonomy" id="2827671"/>
    <lineage>
        <taxon>Viruses</taxon>
        <taxon>Duplodnaviria</taxon>
        <taxon>Heunggongvirae</taxon>
        <taxon>Uroviricota</taxon>
        <taxon>Caudoviricetes</taxon>
    </lineage>
</organism>
<proteinExistence type="predicted"/>
<accession>A0A8S5SFV7</accession>